<evidence type="ECO:0000256" key="2">
    <source>
        <dbReference type="ARBA" id="ARBA00022840"/>
    </source>
</evidence>
<gene>
    <name evidence="4" type="ORF">VSH64_26190</name>
</gene>
<dbReference type="InterPro" id="IPR003439">
    <property type="entry name" value="ABC_transporter-like_ATP-bd"/>
</dbReference>
<keyword evidence="1" id="KW-0547">Nucleotide-binding</keyword>
<evidence type="ECO:0000256" key="1">
    <source>
        <dbReference type="ARBA" id="ARBA00022741"/>
    </source>
</evidence>
<reference evidence="4 5" key="1">
    <citation type="journal article" date="2015" name="Int. J. Syst. Evol. Microbiol.">
        <title>Amycolatopsis rhabdoformis sp. nov., an actinomycete isolated from a tropical forest soil.</title>
        <authorList>
            <person name="Souza W.R."/>
            <person name="Silva R.E."/>
            <person name="Goodfellow M."/>
            <person name="Busarakam K."/>
            <person name="Figueiro F.S."/>
            <person name="Ferreira D."/>
            <person name="Rodrigues-Filho E."/>
            <person name="Moraes L.A.B."/>
            <person name="Zucchi T.D."/>
        </authorList>
    </citation>
    <scope>NUCLEOTIDE SEQUENCE [LARGE SCALE GENOMIC DNA]</scope>
    <source>
        <strain evidence="4 5">NCIMB 14900</strain>
    </source>
</reference>
<accession>A0ABZ1HVU2</accession>
<dbReference type="RefSeq" id="WP_326565339.1">
    <property type="nucleotide sequence ID" value="NZ_CP142149.1"/>
</dbReference>
<proteinExistence type="predicted"/>
<dbReference type="PANTHER" id="PTHR24220">
    <property type="entry name" value="IMPORT ATP-BINDING PROTEIN"/>
    <property type="match status" value="1"/>
</dbReference>
<dbReference type="InterPro" id="IPR015854">
    <property type="entry name" value="ABC_transpr_LolD-like"/>
</dbReference>
<keyword evidence="5" id="KW-1185">Reference proteome</keyword>
<dbReference type="SMART" id="SM00382">
    <property type="entry name" value="AAA"/>
    <property type="match status" value="1"/>
</dbReference>
<feature type="domain" description="ABC transporter" evidence="3">
    <location>
        <begin position="4"/>
        <end position="209"/>
    </location>
</feature>
<sequence length="209" mass="21821">MTVLTLAEVSKSYRGTQVLRPISFELHPGELVALTGPSGSGKSTLLMIAGGWETPDTGTVTPGAPLPAVPMARMPWQHLGFVPQSIGLFEELTVADNLAFAARTVDTGADLAKLLETLDLAKFADRLPTEISRGEQQRAAVGRALATAPALVLADEPTSHQDRTHAEVVLARLRTAADAGAAVLVASHDPLLAAHTDRTIALTGAGAEH</sequence>
<dbReference type="SUPFAM" id="SSF52540">
    <property type="entry name" value="P-loop containing nucleoside triphosphate hydrolases"/>
    <property type="match status" value="1"/>
</dbReference>
<dbReference type="Pfam" id="PF00005">
    <property type="entry name" value="ABC_tran"/>
    <property type="match status" value="1"/>
</dbReference>
<organism evidence="4 5">
    <name type="scientific">Amycolatopsis rhabdoformis</name>
    <dbReference type="NCBI Taxonomy" id="1448059"/>
    <lineage>
        <taxon>Bacteria</taxon>
        <taxon>Bacillati</taxon>
        <taxon>Actinomycetota</taxon>
        <taxon>Actinomycetes</taxon>
        <taxon>Pseudonocardiales</taxon>
        <taxon>Pseudonocardiaceae</taxon>
        <taxon>Amycolatopsis</taxon>
    </lineage>
</organism>
<dbReference type="Proteomes" id="UP001330812">
    <property type="component" value="Chromosome"/>
</dbReference>
<evidence type="ECO:0000313" key="4">
    <source>
        <dbReference type="EMBL" id="WSE26370.1"/>
    </source>
</evidence>
<name>A0ABZ1HVU2_9PSEU</name>
<keyword evidence="2 4" id="KW-0067">ATP-binding</keyword>
<dbReference type="InterPro" id="IPR027417">
    <property type="entry name" value="P-loop_NTPase"/>
</dbReference>
<dbReference type="GO" id="GO:0005524">
    <property type="term" value="F:ATP binding"/>
    <property type="evidence" value="ECO:0007669"/>
    <property type="project" value="UniProtKB-KW"/>
</dbReference>
<dbReference type="EMBL" id="CP142149">
    <property type="protein sequence ID" value="WSE26370.1"/>
    <property type="molecule type" value="Genomic_DNA"/>
</dbReference>
<dbReference type="InterPro" id="IPR003593">
    <property type="entry name" value="AAA+_ATPase"/>
</dbReference>
<dbReference type="Gene3D" id="3.40.50.300">
    <property type="entry name" value="P-loop containing nucleotide triphosphate hydrolases"/>
    <property type="match status" value="1"/>
</dbReference>
<evidence type="ECO:0000313" key="5">
    <source>
        <dbReference type="Proteomes" id="UP001330812"/>
    </source>
</evidence>
<protein>
    <submittedName>
        <fullName evidence="4">ABC transporter ATP-binding protein</fullName>
    </submittedName>
</protein>
<dbReference type="PROSITE" id="PS50893">
    <property type="entry name" value="ABC_TRANSPORTER_2"/>
    <property type="match status" value="1"/>
</dbReference>
<evidence type="ECO:0000259" key="3">
    <source>
        <dbReference type="PROSITE" id="PS50893"/>
    </source>
</evidence>